<dbReference type="GO" id="GO:0016836">
    <property type="term" value="F:hydro-lyase activity"/>
    <property type="evidence" value="ECO:0007669"/>
    <property type="project" value="TreeGrafter"/>
</dbReference>
<keyword evidence="2" id="KW-0276">Fatty acid metabolism</keyword>
<dbReference type="Gene3D" id="1.10.12.10">
    <property type="entry name" value="Lyase 2-enoyl-coa Hydratase, Chain A, domain 2"/>
    <property type="match status" value="1"/>
</dbReference>
<dbReference type="Proteomes" id="UP001366166">
    <property type="component" value="Chromosome"/>
</dbReference>
<evidence type="ECO:0000256" key="2">
    <source>
        <dbReference type="ARBA" id="ARBA00022832"/>
    </source>
</evidence>
<name>A0AAU9ELL7_9BACT</name>
<dbReference type="InterPro" id="IPR052377">
    <property type="entry name" value="Mitochondrial_ECH-domain"/>
</dbReference>
<comment type="similarity">
    <text evidence="1">Belongs to the enoyl-CoA hydratase/isomerase family.</text>
</comment>
<dbReference type="EMBL" id="AP028679">
    <property type="protein sequence ID" value="BEQ15439.1"/>
    <property type="molecule type" value="Genomic_DNA"/>
</dbReference>
<evidence type="ECO:0000313" key="8">
    <source>
        <dbReference type="Proteomes" id="UP001366166"/>
    </source>
</evidence>
<proteinExistence type="inferred from homology"/>
<dbReference type="CDD" id="cd06558">
    <property type="entry name" value="crotonase-like"/>
    <property type="match status" value="1"/>
</dbReference>
<dbReference type="AlphaFoldDB" id="A0AAU9ELL7"/>
<evidence type="ECO:0000256" key="1">
    <source>
        <dbReference type="ARBA" id="ARBA00005254"/>
    </source>
</evidence>
<dbReference type="Pfam" id="PF00378">
    <property type="entry name" value="ECH_1"/>
    <property type="match status" value="1"/>
</dbReference>
<comment type="function">
    <text evidence="5">May play a role in fatty acid biosynthesis and insulin sensitivity.</text>
</comment>
<dbReference type="RefSeq" id="WP_338599839.1">
    <property type="nucleotide sequence ID" value="NZ_AP028679.1"/>
</dbReference>
<dbReference type="KEGG" id="dmp:FAK_25050"/>
<gene>
    <name evidence="7" type="ORF">FAK_25050</name>
</gene>
<sequence>MAYKYILTEVKDNIGILALNQPDKMNALGAAVEREITDCLKTWADGKEVKVVILKANGKVFCSGHDRLEVRDGTPSSIRALFQTSYDMMTCMRSVRMPIIAQVHGIAMAGGCHLVAGCDLAVAAEQGAKFGMTGLKIGYNCSTPTVAVSRAVGSKKCLEMLFTGNLYTAQESMEMGLINRVVPDDKLEEETFALAKEIAKGSRITLGISKQVFYGQIEMTEDQAYHYAKEMMAIAALLPDAQEGFTAGIEKREPNFPEE</sequence>
<keyword evidence="4" id="KW-0443">Lipid metabolism</keyword>
<evidence type="ECO:0000256" key="4">
    <source>
        <dbReference type="ARBA" id="ARBA00023098"/>
    </source>
</evidence>
<dbReference type="InterPro" id="IPR029045">
    <property type="entry name" value="ClpP/crotonase-like_dom_sf"/>
</dbReference>
<keyword evidence="3" id="KW-0809">Transit peptide</keyword>
<dbReference type="InterPro" id="IPR014748">
    <property type="entry name" value="Enoyl-CoA_hydra_C"/>
</dbReference>
<evidence type="ECO:0000256" key="6">
    <source>
        <dbReference type="ARBA" id="ARBA00040545"/>
    </source>
</evidence>
<dbReference type="Gene3D" id="3.90.226.10">
    <property type="entry name" value="2-enoyl-CoA Hydratase, Chain A, domain 1"/>
    <property type="match status" value="1"/>
</dbReference>
<keyword evidence="8" id="KW-1185">Reference proteome</keyword>
<evidence type="ECO:0000256" key="5">
    <source>
        <dbReference type="ARBA" id="ARBA00037410"/>
    </source>
</evidence>
<dbReference type="PANTHER" id="PTHR43602:SF1">
    <property type="entry name" value="ENOYL-COA HYDRATASE DOMAIN-CONTAINING PROTEIN 3, MITOCHONDRIAL"/>
    <property type="match status" value="1"/>
</dbReference>
<evidence type="ECO:0000256" key="3">
    <source>
        <dbReference type="ARBA" id="ARBA00022946"/>
    </source>
</evidence>
<dbReference type="GO" id="GO:0006631">
    <property type="term" value="P:fatty acid metabolic process"/>
    <property type="evidence" value="ECO:0007669"/>
    <property type="project" value="UniProtKB-KW"/>
</dbReference>
<protein>
    <recommendedName>
        <fullName evidence="6">Enoyl-CoA hydratase domain-containing protein 3, mitochondrial</fullName>
    </recommendedName>
</protein>
<dbReference type="SUPFAM" id="SSF52096">
    <property type="entry name" value="ClpP/crotonase"/>
    <property type="match status" value="1"/>
</dbReference>
<accession>A0AAU9ELL7</accession>
<evidence type="ECO:0000313" key="7">
    <source>
        <dbReference type="EMBL" id="BEQ15439.1"/>
    </source>
</evidence>
<reference evidence="8" key="1">
    <citation type="journal article" date="2023" name="Arch. Microbiol.">
        <title>Desulfoferula mesophilus gen. nov. sp. nov., a mesophilic sulfate-reducing bacterium isolated from a brackish lake sediment.</title>
        <authorList>
            <person name="Watanabe T."/>
            <person name="Yabe T."/>
            <person name="Tsuji J.M."/>
            <person name="Fukui M."/>
        </authorList>
    </citation>
    <scope>NUCLEOTIDE SEQUENCE [LARGE SCALE GENOMIC DNA]</scope>
    <source>
        <strain evidence="8">12FAK</strain>
    </source>
</reference>
<dbReference type="InterPro" id="IPR001753">
    <property type="entry name" value="Enoyl-CoA_hydra/iso"/>
</dbReference>
<organism evidence="7 8">
    <name type="scientific">Desulfoferula mesophila</name>
    <dbReference type="NCBI Taxonomy" id="3058419"/>
    <lineage>
        <taxon>Bacteria</taxon>
        <taxon>Pseudomonadati</taxon>
        <taxon>Thermodesulfobacteriota</taxon>
        <taxon>Desulfarculia</taxon>
        <taxon>Desulfarculales</taxon>
        <taxon>Desulfarculaceae</taxon>
        <taxon>Desulfoferula</taxon>
    </lineage>
</organism>
<dbReference type="PANTHER" id="PTHR43602">
    <property type="match status" value="1"/>
</dbReference>